<feature type="transmembrane region" description="Helical" evidence="1">
    <location>
        <begin position="153"/>
        <end position="173"/>
    </location>
</feature>
<sequence length="538" mass="58245">MTSFKGGSPRPARVLFGTLIVSIILFAATRLPDHPDGFAWPAFLRIPVEWPLICLLGLLLPFLLARLLGYLLALFVVLILMLKLADTGAQIALERSFNPYLDIKMVMDGWNIVSGSVGQGVALIAVVVVLLLLAVLVVLLARSWRLMVSASGMLRTGLLVGFGLLAAFGAGLLQMGSSYADLRVAADLTNRIHHVARSVEDMRAFEAVVARGEGPRQGAGLFGRLQGRDVIVIFIESYGRSAIEDPQYANVTGPRLAAMEQEIATAGLQSSSTWVTSPTVGGLSWLAHGTLMSGLWVDNQARYDRLMISAQPSLNRLFSEAGWQTVAVMPAITMDWPEAGYYGYRQILAAKDLGYKGKPFNWVTMPDQYTLSAFERLARVPARAKGEKVMAEIALISSHAPWTPVATMLDWSAVGDGSIFDEQATSGDPPSVVWADPERVRRQYIGTIDYALQAVSSYIANYGSDAVFVILGDHQPARIITGPNASRAVPVHIVSADADLIGSFKEKGLSPGMKPSLDAVEMPMNTVRQILIDTFSGR</sequence>
<dbReference type="Pfam" id="PF00884">
    <property type="entry name" value="Sulfatase"/>
    <property type="match status" value="1"/>
</dbReference>
<feature type="transmembrane region" description="Helical" evidence="1">
    <location>
        <begin position="12"/>
        <end position="32"/>
    </location>
</feature>
<evidence type="ECO:0000313" key="3">
    <source>
        <dbReference type="EMBL" id="THV21045.1"/>
    </source>
</evidence>
<evidence type="ECO:0000256" key="1">
    <source>
        <dbReference type="SAM" id="Phobius"/>
    </source>
</evidence>
<organism evidence="3 4">
    <name type="scientific">Peteryoungia ipomoeae</name>
    <dbReference type="NCBI Taxonomy" id="1210932"/>
    <lineage>
        <taxon>Bacteria</taxon>
        <taxon>Pseudomonadati</taxon>
        <taxon>Pseudomonadota</taxon>
        <taxon>Alphaproteobacteria</taxon>
        <taxon>Hyphomicrobiales</taxon>
        <taxon>Rhizobiaceae</taxon>
        <taxon>Peteryoungia</taxon>
    </lineage>
</organism>
<name>A0A4S8NVY9_9HYPH</name>
<dbReference type="EMBL" id="STGV01000006">
    <property type="protein sequence ID" value="THV21045.1"/>
    <property type="molecule type" value="Genomic_DNA"/>
</dbReference>
<keyword evidence="4" id="KW-1185">Reference proteome</keyword>
<keyword evidence="1" id="KW-0812">Transmembrane</keyword>
<evidence type="ECO:0000259" key="2">
    <source>
        <dbReference type="Pfam" id="PF00884"/>
    </source>
</evidence>
<dbReference type="Gene3D" id="3.40.720.10">
    <property type="entry name" value="Alkaline Phosphatase, subunit A"/>
    <property type="match status" value="1"/>
</dbReference>
<reference evidence="3 4" key="1">
    <citation type="submission" date="2019-04" db="EMBL/GenBank/DDBJ databases">
        <title>Genome sequence of strain shin9-1.</title>
        <authorList>
            <person name="Gao J."/>
            <person name="Sun J."/>
        </authorList>
    </citation>
    <scope>NUCLEOTIDE SEQUENCE [LARGE SCALE GENOMIC DNA]</scope>
    <source>
        <strain evidence="4">shin9-1</strain>
    </source>
</reference>
<feature type="transmembrane region" description="Helical" evidence="1">
    <location>
        <begin position="67"/>
        <end position="85"/>
    </location>
</feature>
<evidence type="ECO:0000313" key="4">
    <source>
        <dbReference type="Proteomes" id="UP000308828"/>
    </source>
</evidence>
<keyword evidence="1" id="KW-1133">Transmembrane helix</keyword>
<dbReference type="InterPro" id="IPR000917">
    <property type="entry name" value="Sulfatase_N"/>
</dbReference>
<feature type="transmembrane region" description="Helical" evidence="1">
    <location>
        <begin position="120"/>
        <end position="141"/>
    </location>
</feature>
<feature type="transmembrane region" description="Helical" evidence="1">
    <location>
        <begin position="38"/>
        <end position="60"/>
    </location>
</feature>
<dbReference type="InterPro" id="IPR017850">
    <property type="entry name" value="Alkaline_phosphatase_core_sf"/>
</dbReference>
<proteinExistence type="predicted"/>
<protein>
    <submittedName>
        <fullName evidence="3">Sulfatase</fullName>
    </submittedName>
</protein>
<comment type="caution">
    <text evidence="3">The sequence shown here is derived from an EMBL/GenBank/DDBJ whole genome shotgun (WGS) entry which is preliminary data.</text>
</comment>
<dbReference type="AlphaFoldDB" id="A0A4S8NVY9"/>
<dbReference type="Proteomes" id="UP000308828">
    <property type="component" value="Unassembled WGS sequence"/>
</dbReference>
<dbReference type="RefSeq" id="WP_136599902.1">
    <property type="nucleotide sequence ID" value="NZ_STGV01000006.1"/>
</dbReference>
<dbReference type="SUPFAM" id="SSF53649">
    <property type="entry name" value="Alkaline phosphatase-like"/>
    <property type="match status" value="1"/>
</dbReference>
<dbReference type="OrthoDB" id="1376015at2"/>
<gene>
    <name evidence="3" type="ORF">FAA97_17815</name>
</gene>
<accession>A0A4S8NVY9</accession>
<keyword evidence="1" id="KW-0472">Membrane</keyword>
<feature type="domain" description="Sulfatase N-terminal" evidence="2">
    <location>
        <begin position="229"/>
        <end position="477"/>
    </location>
</feature>